<dbReference type="PANTHER" id="PTHR42964">
    <property type="entry name" value="ENOYL-COA HYDRATASE"/>
    <property type="match status" value="1"/>
</dbReference>
<dbReference type="AlphaFoldDB" id="A0A318E6K9"/>
<dbReference type="EMBL" id="QICN01000006">
    <property type="protein sequence ID" value="PXV67090.1"/>
    <property type="molecule type" value="Genomic_DNA"/>
</dbReference>
<dbReference type="InterPro" id="IPR029045">
    <property type="entry name" value="ClpP/crotonase-like_dom_sf"/>
</dbReference>
<dbReference type="InterPro" id="IPR051683">
    <property type="entry name" value="Enoyl-CoA_Hydratase/Isomerase"/>
</dbReference>
<sequence length="326" mass="34436">MSDEVLGADALRALCAAGDESHHALSDTPYLLCDPAGLDDDDALTAWLRTRPCPVIGIGDGHAADACDAIAACDRELAAMTAAIRRTPLAATVLVQLLRTSEGQPLEAALIAESLAYATLQGGREFRAWLAGHRPAPPPASDDGPAVLLERDDERLRLTLNRPSNRNAMTVEMRDALCEALQLALLDPGIAQVRIDARGKCFSTGGDLGEFGSAPDTATAHAVRNLALPGRLLARCGERAVVALHGACVGSGIEFPAFAARTEAREDAWFQLPELKYGLIPGAGGCVSVTRRIGRQRTAWMVLSGQRIAARTALEWGLIDAIIPAP</sequence>
<dbReference type="Proteomes" id="UP000248330">
    <property type="component" value="Unassembled WGS sequence"/>
</dbReference>
<reference evidence="2 3" key="1">
    <citation type="submission" date="2018-04" db="EMBL/GenBank/DDBJ databases">
        <title>Genomic Encyclopedia of Type Strains, Phase IV (KMG-IV): sequencing the most valuable type-strain genomes for metagenomic binning, comparative biology and taxonomic classification.</title>
        <authorList>
            <person name="Goeker M."/>
        </authorList>
    </citation>
    <scope>NUCLEOTIDE SEQUENCE [LARGE SCALE GENOMIC DNA]</scope>
    <source>
        <strain evidence="2 3">DSM 104150</strain>
    </source>
</reference>
<accession>A0A318E6K9</accession>
<dbReference type="GO" id="GO:0003824">
    <property type="term" value="F:catalytic activity"/>
    <property type="evidence" value="ECO:0007669"/>
    <property type="project" value="UniProtKB-ARBA"/>
</dbReference>
<name>A0A318E6K9_9GAMM</name>
<dbReference type="Gene3D" id="3.90.226.10">
    <property type="entry name" value="2-enoyl-CoA Hydratase, Chain A, domain 1"/>
    <property type="match status" value="1"/>
</dbReference>
<comment type="similarity">
    <text evidence="1">Belongs to the enoyl-CoA hydratase/isomerase family.</text>
</comment>
<dbReference type="CDD" id="cd06558">
    <property type="entry name" value="crotonase-like"/>
    <property type="match status" value="1"/>
</dbReference>
<gene>
    <name evidence="2" type="ORF">C8D93_10666</name>
</gene>
<protein>
    <submittedName>
        <fullName evidence="2">Enoyl-CoA hydratase/carnithine racemase</fullName>
    </submittedName>
</protein>
<evidence type="ECO:0000256" key="1">
    <source>
        <dbReference type="ARBA" id="ARBA00005254"/>
    </source>
</evidence>
<dbReference type="SUPFAM" id="SSF52096">
    <property type="entry name" value="ClpP/crotonase"/>
    <property type="match status" value="1"/>
</dbReference>
<dbReference type="RefSeq" id="WP_110265411.1">
    <property type="nucleotide sequence ID" value="NZ_CAWNXA010000006.1"/>
</dbReference>
<evidence type="ECO:0000313" key="2">
    <source>
        <dbReference type="EMBL" id="PXV67090.1"/>
    </source>
</evidence>
<dbReference type="OrthoDB" id="5730382at2"/>
<comment type="caution">
    <text evidence="2">The sequence shown here is derived from an EMBL/GenBank/DDBJ whole genome shotgun (WGS) entry which is preliminary data.</text>
</comment>
<organism evidence="2 3">
    <name type="scientific">Sinimarinibacterium flocculans</name>
    <dbReference type="NCBI Taxonomy" id="985250"/>
    <lineage>
        <taxon>Bacteria</taxon>
        <taxon>Pseudomonadati</taxon>
        <taxon>Pseudomonadota</taxon>
        <taxon>Gammaproteobacteria</taxon>
        <taxon>Nevskiales</taxon>
        <taxon>Nevskiaceae</taxon>
        <taxon>Sinimarinibacterium</taxon>
    </lineage>
</organism>
<dbReference type="InterPro" id="IPR001753">
    <property type="entry name" value="Enoyl-CoA_hydra/iso"/>
</dbReference>
<keyword evidence="3" id="KW-1185">Reference proteome</keyword>
<proteinExistence type="inferred from homology"/>
<evidence type="ECO:0000313" key="3">
    <source>
        <dbReference type="Proteomes" id="UP000248330"/>
    </source>
</evidence>
<dbReference type="Pfam" id="PF00378">
    <property type="entry name" value="ECH_1"/>
    <property type="match status" value="1"/>
</dbReference>
<dbReference type="PANTHER" id="PTHR42964:SF1">
    <property type="entry name" value="POLYKETIDE BIOSYNTHESIS ENOYL-COA HYDRATASE PKSH-RELATED"/>
    <property type="match status" value="1"/>
</dbReference>